<dbReference type="Proteomes" id="UP000595140">
    <property type="component" value="Unassembled WGS sequence"/>
</dbReference>
<dbReference type="GO" id="GO:0003723">
    <property type="term" value="F:RNA binding"/>
    <property type="evidence" value="ECO:0007669"/>
    <property type="project" value="InterPro"/>
</dbReference>
<accession>A0A484K8E0</accession>
<dbReference type="InterPro" id="IPR035967">
    <property type="entry name" value="SWAP/Surp_sf"/>
</dbReference>
<dbReference type="GO" id="GO:0006396">
    <property type="term" value="P:RNA processing"/>
    <property type="evidence" value="ECO:0007669"/>
    <property type="project" value="InterPro"/>
</dbReference>
<keyword evidence="2" id="KW-1185">Reference proteome</keyword>
<dbReference type="AlphaFoldDB" id="A0A484K8E0"/>
<evidence type="ECO:0000313" key="1">
    <source>
        <dbReference type="EMBL" id="VFQ58442.1"/>
    </source>
</evidence>
<dbReference type="SUPFAM" id="SSF109905">
    <property type="entry name" value="Surp module (SWAP domain)"/>
    <property type="match status" value="1"/>
</dbReference>
<name>A0A484K8E0_9ASTE</name>
<proteinExistence type="predicted"/>
<sequence length="160" mass="18155">MERSLLDSEAAASLFAQKKNEKEHSYHMAVVQPFEACNGSNNVRYPQQEIKVRIIFCLFTDNAMGSEYHDIVREEAENKPDFNFLFGGTGHYYYHYMLQMAVRQPYGSYVPFHSSFRQTKMQQPPNPITTAPSPLIAPQYNASPSGGFPASVLGPPHHMH</sequence>
<dbReference type="EMBL" id="OOIL02000001">
    <property type="protein sequence ID" value="VFQ58442.1"/>
    <property type="molecule type" value="Genomic_DNA"/>
</dbReference>
<evidence type="ECO:0000313" key="2">
    <source>
        <dbReference type="Proteomes" id="UP000595140"/>
    </source>
</evidence>
<organism evidence="1 2">
    <name type="scientific">Cuscuta campestris</name>
    <dbReference type="NCBI Taxonomy" id="132261"/>
    <lineage>
        <taxon>Eukaryota</taxon>
        <taxon>Viridiplantae</taxon>
        <taxon>Streptophyta</taxon>
        <taxon>Embryophyta</taxon>
        <taxon>Tracheophyta</taxon>
        <taxon>Spermatophyta</taxon>
        <taxon>Magnoliopsida</taxon>
        <taxon>eudicotyledons</taxon>
        <taxon>Gunneridae</taxon>
        <taxon>Pentapetalae</taxon>
        <taxon>asterids</taxon>
        <taxon>lamiids</taxon>
        <taxon>Solanales</taxon>
        <taxon>Convolvulaceae</taxon>
        <taxon>Cuscuteae</taxon>
        <taxon>Cuscuta</taxon>
        <taxon>Cuscuta subgen. Grammica</taxon>
        <taxon>Cuscuta sect. Cleistogrammica</taxon>
    </lineage>
</organism>
<evidence type="ECO:0008006" key="3">
    <source>
        <dbReference type="Google" id="ProtNLM"/>
    </source>
</evidence>
<gene>
    <name evidence="1" type="ORF">CCAM_LOCUS218</name>
</gene>
<reference evidence="1 2" key="1">
    <citation type="submission" date="2018-04" db="EMBL/GenBank/DDBJ databases">
        <authorList>
            <person name="Vogel A."/>
        </authorList>
    </citation>
    <scope>NUCLEOTIDE SEQUENCE [LARGE SCALE GENOMIC DNA]</scope>
</reference>
<protein>
    <recommendedName>
        <fullName evidence="3">SURP motif domain-containing protein</fullName>
    </recommendedName>
</protein>